<dbReference type="AlphaFoldDB" id="A0A2Z4IMD2"/>
<dbReference type="RefSeq" id="WP_112785250.1">
    <property type="nucleotide sequence ID" value="NZ_CP030041.1"/>
</dbReference>
<gene>
    <name evidence="1" type="ORF">DN752_18015</name>
</gene>
<reference evidence="1 2" key="1">
    <citation type="submission" date="2018-06" db="EMBL/GenBank/DDBJ databases">
        <title>Echinicola strongylocentroti sp. nov., isolated from a sea urchin Strongylocentrotus intermedius.</title>
        <authorList>
            <person name="Bae S.S."/>
        </authorList>
    </citation>
    <scope>NUCLEOTIDE SEQUENCE [LARGE SCALE GENOMIC DNA]</scope>
    <source>
        <strain evidence="1 2">MEBiC08714</strain>
    </source>
</reference>
<accession>A0A2Z4IMD2</accession>
<dbReference type="EMBL" id="CP030041">
    <property type="protein sequence ID" value="AWW31877.1"/>
    <property type="molecule type" value="Genomic_DNA"/>
</dbReference>
<keyword evidence="2" id="KW-1185">Reference proteome</keyword>
<organism evidence="1 2">
    <name type="scientific">Echinicola strongylocentroti</name>
    <dbReference type="NCBI Taxonomy" id="1795355"/>
    <lineage>
        <taxon>Bacteria</taxon>
        <taxon>Pseudomonadati</taxon>
        <taxon>Bacteroidota</taxon>
        <taxon>Cytophagia</taxon>
        <taxon>Cytophagales</taxon>
        <taxon>Cyclobacteriaceae</taxon>
        <taxon>Echinicola</taxon>
    </lineage>
</organism>
<dbReference type="KEGG" id="est:DN752_18015"/>
<dbReference type="Proteomes" id="UP000248688">
    <property type="component" value="Chromosome"/>
</dbReference>
<protein>
    <submittedName>
        <fullName evidence="1">Uncharacterized protein</fullName>
    </submittedName>
</protein>
<proteinExistence type="predicted"/>
<evidence type="ECO:0000313" key="1">
    <source>
        <dbReference type="EMBL" id="AWW31877.1"/>
    </source>
</evidence>
<evidence type="ECO:0000313" key="2">
    <source>
        <dbReference type="Proteomes" id="UP000248688"/>
    </source>
</evidence>
<name>A0A2Z4IMD2_9BACT</name>
<sequence length="96" mass="11374">MKIRHEKSSLTNTTLKHLLGWVEMCEETITTDSPFKNMEEMGKQFEWWRTEYDRNVSVKDAKDVRITTYGDQIIMMADEHKGEFIQITKVPEHVNP</sequence>